<dbReference type="EMBL" id="CAWUHD010000109">
    <property type="protein sequence ID" value="CAK7232168.1"/>
    <property type="molecule type" value="Genomic_DNA"/>
</dbReference>
<dbReference type="PANTHER" id="PTHR48022">
    <property type="entry name" value="PLASTIDIC GLUCOSE TRANSPORTER 4"/>
    <property type="match status" value="1"/>
</dbReference>
<dbReference type="Pfam" id="PF00083">
    <property type="entry name" value="Sugar_tr"/>
    <property type="match status" value="1"/>
</dbReference>
<dbReference type="InterPro" id="IPR005829">
    <property type="entry name" value="Sugar_transporter_CS"/>
</dbReference>
<dbReference type="InterPro" id="IPR050360">
    <property type="entry name" value="MFS_Sugar_Transporters"/>
</dbReference>
<keyword evidence="12" id="KW-1185">Reference proteome</keyword>
<dbReference type="InterPro" id="IPR005828">
    <property type="entry name" value="MFS_sugar_transport-like"/>
</dbReference>
<feature type="transmembrane region" description="Helical" evidence="9">
    <location>
        <begin position="418"/>
        <end position="439"/>
    </location>
</feature>
<evidence type="ECO:0000256" key="8">
    <source>
        <dbReference type="RuleBase" id="RU003346"/>
    </source>
</evidence>
<reference evidence="11 12" key="1">
    <citation type="submission" date="2024-01" db="EMBL/GenBank/DDBJ databases">
        <authorList>
            <person name="Allen C."/>
            <person name="Tagirdzhanova G."/>
        </authorList>
    </citation>
    <scope>NUCLEOTIDE SEQUENCE [LARGE SCALE GENOMIC DNA]</scope>
</reference>
<dbReference type="PANTHER" id="PTHR48022:SF5">
    <property type="entry name" value="ALPHA-GLUCOSIDES PERMEASE MPH2-RELATED"/>
    <property type="match status" value="1"/>
</dbReference>
<sequence>METTKIEAQGGNAPVAVVSVEAQLAEAQAATAKEHSMSLWRGIMTYPKAIGWSVVFSTAIIMEGYDVVLMGSFFAYPAFNDRYGDLQPDGTKALTAAWQAGLTNAMYCGQIMGLLATGTVSERFGYRKTIIGALTSVIAFIFILFFAPNKQTLIVGEIFMGVPLGVFQTITVTYASEICPIVLRAYLTTYVNICWIFGQIIGAGVLRGLLNRTDEWAYRIPFAIQWVWPVPLIVAIFMAPESPWWLVRKSRIEEATESLRRLANGPEQDLSETISMMVHTIALEDQLCEGTTYWSCFTGTNLRQTEISCLTWAVQNLCGAGLMAYSTYFYENAGLPTDKAFDMSLALYAIGFFGTLFSWVFMSQFGRRTLYMGGLFALCVILLIVGFISLAPGASTIITKPDGSTQSANIGTAWATGSMLLVLAFVYDCTVGPVCYSLVSEIPSTRLRNKTVVLARSLYNIIGIINGIIIPYMLNPTAWNWAGKAGFFWGGMCFLSALWTFFRLPEPRGRTFSELDYLFERGVSARKFSSTPVDVFGNELEKSAAVIEHKD</sequence>
<organism evidence="11 12">
    <name type="scientific">Sporothrix eucalyptigena</name>
    <dbReference type="NCBI Taxonomy" id="1812306"/>
    <lineage>
        <taxon>Eukaryota</taxon>
        <taxon>Fungi</taxon>
        <taxon>Dikarya</taxon>
        <taxon>Ascomycota</taxon>
        <taxon>Pezizomycotina</taxon>
        <taxon>Sordariomycetes</taxon>
        <taxon>Sordariomycetidae</taxon>
        <taxon>Ophiostomatales</taxon>
        <taxon>Ophiostomataceae</taxon>
        <taxon>Sporothrix</taxon>
    </lineage>
</organism>
<feature type="transmembrane region" description="Helical" evidence="9">
    <location>
        <begin position="153"/>
        <end position="175"/>
    </location>
</feature>
<evidence type="ECO:0000256" key="4">
    <source>
        <dbReference type="ARBA" id="ARBA00022692"/>
    </source>
</evidence>
<comment type="similarity">
    <text evidence="2 8">Belongs to the major facilitator superfamily. Sugar transporter (TC 2.A.1.1) family.</text>
</comment>
<feature type="transmembrane region" description="Helical" evidence="9">
    <location>
        <begin position="216"/>
        <end position="239"/>
    </location>
</feature>
<evidence type="ECO:0000313" key="12">
    <source>
        <dbReference type="Proteomes" id="UP001642482"/>
    </source>
</evidence>
<feature type="transmembrane region" description="Helical" evidence="9">
    <location>
        <begin position="49"/>
        <end position="76"/>
    </location>
</feature>
<keyword evidence="3 8" id="KW-0813">Transport</keyword>
<dbReference type="InterPro" id="IPR020846">
    <property type="entry name" value="MFS_dom"/>
</dbReference>
<dbReference type="Gene3D" id="1.20.1250.20">
    <property type="entry name" value="MFS general substrate transporter like domains"/>
    <property type="match status" value="1"/>
</dbReference>
<feature type="transmembrane region" description="Helical" evidence="9">
    <location>
        <begin position="129"/>
        <end position="147"/>
    </location>
</feature>
<accession>A0ABP0CJ88</accession>
<evidence type="ECO:0000259" key="10">
    <source>
        <dbReference type="PROSITE" id="PS50850"/>
    </source>
</evidence>
<feature type="transmembrane region" description="Helical" evidence="9">
    <location>
        <begin position="345"/>
        <end position="362"/>
    </location>
</feature>
<protein>
    <recommendedName>
        <fullName evidence="10">Major facilitator superfamily (MFS) profile domain-containing protein</fullName>
    </recommendedName>
</protein>
<evidence type="ECO:0000256" key="3">
    <source>
        <dbReference type="ARBA" id="ARBA00022448"/>
    </source>
</evidence>
<feature type="transmembrane region" description="Helical" evidence="9">
    <location>
        <begin position="187"/>
        <end position="210"/>
    </location>
</feature>
<dbReference type="InterPro" id="IPR003663">
    <property type="entry name" value="Sugar/inositol_transpt"/>
</dbReference>
<keyword evidence="6 9" id="KW-0472">Membrane</keyword>
<dbReference type="Proteomes" id="UP001642482">
    <property type="component" value="Unassembled WGS sequence"/>
</dbReference>
<dbReference type="InterPro" id="IPR036259">
    <property type="entry name" value="MFS_trans_sf"/>
</dbReference>
<keyword evidence="7" id="KW-0462">Maltose metabolism</keyword>
<evidence type="ECO:0000256" key="2">
    <source>
        <dbReference type="ARBA" id="ARBA00010992"/>
    </source>
</evidence>
<evidence type="ECO:0000256" key="7">
    <source>
        <dbReference type="ARBA" id="ARBA00026248"/>
    </source>
</evidence>
<feature type="transmembrane region" description="Helical" evidence="9">
    <location>
        <begin position="307"/>
        <end position="325"/>
    </location>
</feature>
<feature type="transmembrane region" description="Helical" evidence="9">
    <location>
        <begin position="374"/>
        <end position="398"/>
    </location>
</feature>
<comment type="caution">
    <text evidence="11">The sequence shown here is derived from an EMBL/GenBank/DDBJ whole genome shotgun (WGS) entry which is preliminary data.</text>
</comment>
<gene>
    <name evidence="11" type="ORF">SEUCBS140593_008170</name>
</gene>
<proteinExistence type="inferred from homology"/>
<evidence type="ECO:0000256" key="9">
    <source>
        <dbReference type="SAM" id="Phobius"/>
    </source>
</evidence>
<feature type="transmembrane region" description="Helical" evidence="9">
    <location>
        <begin position="96"/>
        <end position="117"/>
    </location>
</feature>
<dbReference type="NCBIfam" id="TIGR00879">
    <property type="entry name" value="SP"/>
    <property type="match status" value="1"/>
</dbReference>
<feature type="domain" description="Major facilitator superfamily (MFS) profile" evidence="10">
    <location>
        <begin position="52"/>
        <end position="508"/>
    </location>
</feature>
<name>A0ABP0CJ88_9PEZI</name>
<evidence type="ECO:0000256" key="5">
    <source>
        <dbReference type="ARBA" id="ARBA00022989"/>
    </source>
</evidence>
<keyword evidence="4 9" id="KW-0812">Transmembrane</keyword>
<dbReference type="SUPFAM" id="SSF103473">
    <property type="entry name" value="MFS general substrate transporter"/>
    <property type="match status" value="1"/>
</dbReference>
<dbReference type="PROSITE" id="PS00217">
    <property type="entry name" value="SUGAR_TRANSPORT_2"/>
    <property type="match status" value="1"/>
</dbReference>
<feature type="transmembrane region" description="Helical" evidence="9">
    <location>
        <begin position="486"/>
        <end position="504"/>
    </location>
</feature>
<dbReference type="PROSITE" id="PS50850">
    <property type="entry name" value="MFS"/>
    <property type="match status" value="1"/>
</dbReference>
<evidence type="ECO:0000256" key="1">
    <source>
        <dbReference type="ARBA" id="ARBA00004141"/>
    </source>
</evidence>
<comment type="subcellular location">
    <subcellularLocation>
        <location evidence="1">Membrane</location>
        <topology evidence="1">Multi-pass membrane protein</topology>
    </subcellularLocation>
</comment>
<feature type="transmembrane region" description="Helical" evidence="9">
    <location>
        <begin position="451"/>
        <end position="474"/>
    </location>
</feature>
<keyword evidence="5 9" id="KW-1133">Transmembrane helix</keyword>
<evidence type="ECO:0000256" key="6">
    <source>
        <dbReference type="ARBA" id="ARBA00023136"/>
    </source>
</evidence>
<evidence type="ECO:0000313" key="11">
    <source>
        <dbReference type="EMBL" id="CAK7232168.1"/>
    </source>
</evidence>